<dbReference type="InParanoid" id="T0S9X2"/>
<reference evidence="1 2" key="1">
    <citation type="submission" date="2012-04" db="EMBL/GenBank/DDBJ databases">
        <title>The Genome Sequence of Saprolegnia declina VS20.</title>
        <authorList>
            <consortium name="The Broad Institute Genome Sequencing Platform"/>
            <person name="Russ C."/>
            <person name="Nusbaum C."/>
            <person name="Tyler B."/>
            <person name="van West P."/>
            <person name="Dieguez-Uribeondo J."/>
            <person name="de Bruijn I."/>
            <person name="Tripathy S."/>
            <person name="Jiang R."/>
            <person name="Young S.K."/>
            <person name="Zeng Q."/>
            <person name="Gargeya S."/>
            <person name="Fitzgerald M."/>
            <person name="Haas B."/>
            <person name="Abouelleil A."/>
            <person name="Alvarado L."/>
            <person name="Arachchi H.M."/>
            <person name="Berlin A."/>
            <person name="Chapman S.B."/>
            <person name="Goldberg J."/>
            <person name="Griggs A."/>
            <person name="Gujja S."/>
            <person name="Hansen M."/>
            <person name="Howarth C."/>
            <person name="Imamovic A."/>
            <person name="Larimer J."/>
            <person name="McCowen C."/>
            <person name="Montmayeur A."/>
            <person name="Murphy C."/>
            <person name="Neiman D."/>
            <person name="Pearson M."/>
            <person name="Priest M."/>
            <person name="Roberts A."/>
            <person name="Saif S."/>
            <person name="Shea T."/>
            <person name="Sisk P."/>
            <person name="Sykes S."/>
            <person name="Wortman J."/>
            <person name="Nusbaum C."/>
            <person name="Birren B."/>
        </authorList>
    </citation>
    <scope>NUCLEOTIDE SEQUENCE [LARGE SCALE GENOMIC DNA]</scope>
    <source>
        <strain evidence="1 2">VS20</strain>
    </source>
</reference>
<dbReference type="RefSeq" id="XP_008604667.1">
    <property type="nucleotide sequence ID" value="XM_008606445.1"/>
</dbReference>
<proteinExistence type="predicted"/>
<sequence>MTTATAAYEGIAQAIHARPALADTLPFWVPVVHAASAPRQLAWPLTGDKAAQLGHGDVASWCQVPQAHVVQDGVLDQVMRAAVQALGCTTPDTCAIVFSHLTIDVAGGDVKAYEPPSRPPDGAFGALVILPPSDAVGGLFSTQGDSPLEWAAPAHTASYLAFESWSHVSVGPIRAGLRTAIVYHLVDRSCNNGWSPRTLAVAGALRSAAMRPQPTPYTAWRLNDWSESAGSISVVLAQQQGAERLAVDALVAADCFDVVFLHAAHGLVGSCVHPALEVPRLVTQEFAYNIEDRIYVDEPLRSPRETLSLWVVFWPKRQRVRIINWTYTLANLLALHRGKGDLWGYASIDEMFQNMMEMICATDHQLRLEQINPTALGDVLLTIGDVGRATTFVTACVCRSAFLLDANVAAWTLRAVARFGWTDMASSLSTLAIAVLQQSPELAFEWLRRLVDDHRDHTHATVAYIQQSFCVFLTWLRDGATASNTLVVNALSVDAFLGANAPFVPLDDLALVARLPSTLLGLVHEFAAPPRALNVLLARMEKLPNDAHLVCLLARAVLDQPGASQRVNMQRVLAAYHQLPESTAPHLSDASGYIVEVAHRLGAVDGILDRLQEHYGAAWLPAMARLVDDPHFAGNKQHLASVVELLLPTAFNDEYECHVNTEASAVRCTQAAAIARLCDFLGANHLLAQAVDELIERMNDVFDVDNITPIALHFYEHVATQPEARPLGERCLARVQTWTNDQAILDLVVPVETLSDCDCNDCGALVSFLRDGTQSYLEVPARAVGCTGRGWLESERRLTSTRFSVHTNKNSDVLRVIKFDHYELQARATVQFLRASLA</sequence>
<name>T0S9X2_SAPDV</name>
<dbReference type="EMBL" id="JH767133">
    <property type="protein sequence ID" value="EQC42098.1"/>
    <property type="molecule type" value="Genomic_DNA"/>
</dbReference>
<evidence type="ECO:0000313" key="2">
    <source>
        <dbReference type="Proteomes" id="UP000030762"/>
    </source>
</evidence>
<organism evidence="1 2">
    <name type="scientific">Saprolegnia diclina (strain VS20)</name>
    <dbReference type="NCBI Taxonomy" id="1156394"/>
    <lineage>
        <taxon>Eukaryota</taxon>
        <taxon>Sar</taxon>
        <taxon>Stramenopiles</taxon>
        <taxon>Oomycota</taxon>
        <taxon>Saprolegniomycetes</taxon>
        <taxon>Saprolegniales</taxon>
        <taxon>Saprolegniaceae</taxon>
        <taxon>Saprolegnia</taxon>
    </lineage>
</organism>
<keyword evidence="2" id="KW-1185">Reference proteome</keyword>
<evidence type="ECO:0000313" key="1">
    <source>
        <dbReference type="EMBL" id="EQC42098.1"/>
    </source>
</evidence>
<dbReference type="Proteomes" id="UP000030762">
    <property type="component" value="Unassembled WGS sequence"/>
</dbReference>
<dbReference type="VEuPathDB" id="FungiDB:SDRG_00939"/>
<dbReference type="AlphaFoldDB" id="T0S9X2"/>
<gene>
    <name evidence="1" type="ORF">SDRG_00939</name>
</gene>
<protein>
    <submittedName>
        <fullName evidence="1">Uncharacterized protein</fullName>
    </submittedName>
</protein>
<dbReference type="GeneID" id="19941666"/>
<accession>T0S9X2</accession>